<feature type="transmembrane region" description="Helical" evidence="6">
    <location>
        <begin position="272"/>
        <end position="294"/>
    </location>
</feature>
<feature type="domain" description="EamA" evidence="7">
    <location>
        <begin position="153"/>
        <end position="288"/>
    </location>
</feature>
<dbReference type="RefSeq" id="WP_152746432.1">
    <property type="nucleotide sequence ID" value="NZ_VUAZ01000053.1"/>
</dbReference>
<evidence type="ECO:0000256" key="2">
    <source>
        <dbReference type="ARBA" id="ARBA00022475"/>
    </source>
</evidence>
<dbReference type="Pfam" id="PF00892">
    <property type="entry name" value="EamA"/>
    <property type="match status" value="2"/>
</dbReference>
<sequence>MKRLSQANALINLSLCLLVFIWVIGWFFTMSGLDKSTPFSFSALRFLIAALVMHLLIFLGSRHARYTLQEWFFILLVGIFQTTMMFSLASYGMIEVGLSKAAILIYSTPVWTSLLGWYFLSERLSIFKFFGLAFACLGILLISIPSFFYGSGIGILLLIGSSLSWSVSSVILKSRLARKDMICITAWQMTFGSIGLIALAFYVDGQIVFEVGFESLFALIYVSLGASVVGFTLWFYIVSRVDLIRSSMASLFVPVSVLIIQEVRAGERLDLILVVASVFIVLGLIMVIIGTQVGKKSGDR</sequence>
<comment type="subcellular location">
    <subcellularLocation>
        <location evidence="1">Cell membrane</location>
        <topology evidence="1">Multi-pass membrane protein</topology>
    </subcellularLocation>
</comment>
<evidence type="ECO:0000256" key="1">
    <source>
        <dbReference type="ARBA" id="ARBA00004651"/>
    </source>
</evidence>
<keyword evidence="2" id="KW-1003">Cell membrane</keyword>
<dbReference type="InterPro" id="IPR000620">
    <property type="entry name" value="EamA_dom"/>
</dbReference>
<dbReference type="SUPFAM" id="SSF103481">
    <property type="entry name" value="Multidrug resistance efflux transporter EmrE"/>
    <property type="match status" value="2"/>
</dbReference>
<dbReference type="Gene3D" id="1.10.3730.20">
    <property type="match status" value="1"/>
</dbReference>
<evidence type="ECO:0000259" key="7">
    <source>
        <dbReference type="Pfam" id="PF00892"/>
    </source>
</evidence>
<proteinExistence type="predicted"/>
<evidence type="ECO:0000256" key="3">
    <source>
        <dbReference type="ARBA" id="ARBA00022692"/>
    </source>
</evidence>
<protein>
    <submittedName>
        <fullName evidence="8">DMT family transporter</fullName>
    </submittedName>
</protein>
<reference evidence="8 9" key="2">
    <citation type="journal article" date="2023" name="Plant Pathol.">
        <title>Dismantling and reorganizing Pseudomonas marginalis sensu#lato.</title>
        <authorList>
            <person name="Sawada H."/>
            <person name="Fujikawa T."/>
            <person name="Satou M."/>
        </authorList>
    </citation>
    <scope>NUCLEOTIDE SEQUENCE [LARGE SCALE GENOMIC DNA]</scope>
    <source>
        <strain evidence="8 9">MAFF 212408</strain>
    </source>
</reference>
<feature type="transmembrane region" description="Helical" evidence="6">
    <location>
        <begin position="184"/>
        <end position="203"/>
    </location>
</feature>
<comment type="caution">
    <text evidence="8">The sequence shown here is derived from an EMBL/GenBank/DDBJ whole genome shotgun (WGS) entry which is preliminary data.</text>
</comment>
<feature type="transmembrane region" description="Helical" evidence="6">
    <location>
        <begin position="100"/>
        <end position="120"/>
    </location>
</feature>
<evidence type="ECO:0000313" key="8">
    <source>
        <dbReference type="EMBL" id="MPR02404.1"/>
    </source>
</evidence>
<evidence type="ECO:0000256" key="4">
    <source>
        <dbReference type="ARBA" id="ARBA00022989"/>
    </source>
</evidence>
<reference evidence="8 9" key="1">
    <citation type="journal article" date="2020" name="Int. J. Syst. Evol. Microbiol.">
        <title>Pseudomonas kitaguniensis sp. nov., a pathogen causing bacterial rot of Welsh onion in Japan.</title>
        <authorList>
            <person name="Sawada H."/>
            <person name="Fujikawa T."/>
            <person name="Nishiwaki Y."/>
            <person name="Horita H."/>
        </authorList>
    </citation>
    <scope>NUCLEOTIDE SEQUENCE [LARGE SCALE GENOMIC DNA]</scope>
    <source>
        <strain evidence="8 9">MAFF 212408</strain>
    </source>
</reference>
<name>A0A5N7KJM5_9PSED</name>
<dbReference type="InterPro" id="IPR050638">
    <property type="entry name" value="AA-Vitamin_Transporters"/>
</dbReference>
<keyword evidence="9" id="KW-1185">Reference proteome</keyword>
<dbReference type="PANTHER" id="PTHR32322">
    <property type="entry name" value="INNER MEMBRANE TRANSPORTER"/>
    <property type="match status" value="1"/>
</dbReference>
<feature type="transmembrane region" description="Helical" evidence="6">
    <location>
        <begin position="40"/>
        <end position="59"/>
    </location>
</feature>
<dbReference type="Proteomes" id="UP000326112">
    <property type="component" value="Unassembled WGS sequence"/>
</dbReference>
<organism evidence="8 9">
    <name type="scientific">Pseudomonas kitaguniensis</name>
    <dbReference type="NCBI Taxonomy" id="2607908"/>
    <lineage>
        <taxon>Bacteria</taxon>
        <taxon>Pseudomonadati</taxon>
        <taxon>Pseudomonadota</taxon>
        <taxon>Gammaproteobacteria</taxon>
        <taxon>Pseudomonadales</taxon>
        <taxon>Pseudomonadaceae</taxon>
        <taxon>Pseudomonas</taxon>
    </lineage>
</organism>
<dbReference type="InterPro" id="IPR037185">
    <property type="entry name" value="EmrE-like"/>
</dbReference>
<evidence type="ECO:0000256" key="6">
    <source>
        <dbReference type="SAM" id="Phobius"/>
    </source>
</evidence>
<feature type="transmembrane region" description="Helical" evidence="6">
    <location>
        <begin position="7"/>
        <end position="28"/>
    </location>
</feature>
<dbReference type="PANTHER" id="PTHR32322:SF18">
    <property type="entry name" value="S-ADENOSYLMETHIONINE_S-ADENOSYLHOMOCYSTEINE TRANSPORTER"/>
    <property type="match status" value="1"/>
</dbReference>
<feature type="domain" description="EamA" evidence="7">
    <location>
        <begin position="13"/>
        <end position="143"/>
    </location>
</feature>
<dbReference type="EMBL" id="VUAZ01000053">
    <property type="protein sequence ID" value="MPR02404.1"/>
    <property type="molecule type" value="Genomic_DNA"/>
</dbReference>
<keyword evidence="3 6" id="KW-0812">Transmembrane</keyword>
<feature type="transmembrane region" description="Helical" evidence="6">
    <location>
        <begin position="153"/>
        <end position="172"/>
    </location>
</feature>
<evidence type="ECO:0000313" key="9">
    <source>
        <dbReference type="Proteomes" id="UP000326112"/>
    </source>
</evidence>
<keyword evidence="4 6" id="KW-1133">Transmembrane helix</keyword>
<accession>A0A5N7KJM5</accession>
<keyword evidence="5 6" id="KW-0472">Membrane</keyword>
<feature type="transmembrane region" description="Helical" evidence="6">
    <location>
        <begin position="71"/>
        <end position="94"/>
    </location>
</feature>
<feature type="transmembrane region" description="Helical" evidence="6">
    <location>
        <begin position="215"/>
        <end position="236"/>
    </location>
</feature>
<evidence type="ECO:0000256" key="5">
    <source>
        <dbReference type="ARBA" id="ARBA00023136"/>
    </source>
</evidence>
<gene>
    <name evidence="8" type="ORF">F0169_10200</name>
</gene>
<feature type="transmembrane region" description="Helical" evidence="6">
    <location>
        <begin position="127"/>
        <end position="147"/>
    </location>
</feature>